<dbReference type="PANTHER" id="PTHR44019:SF8">
    <property type="entry name" value="POC1 CENTRIOLAR PROTEIN HOMOLOG"/>
    <property type="match status" value="1"/>
</dbReference>
<dbReference type="Pfam" id="PF00400">
    <property type="entry name" value="WD40"/>
    <property type="match status" value="1"/>
</dbReference>
<evidence type="ECO:0000256" key="1">
    <source>
        <dbReference type="ARBA" id="ARBA00022574"/>
    </source>
</evidence>
<sequence>MLLMVAALLNPYSEMDNSLSGCRVLAQASANGVIHLLDLKSGQIHKLVGHESEVHTVVFSHDGNNLYSGGSDGTIRLWF</sequence>
<evidence type="ECO:0000256" key="2">
    <source>
        <dbReference type="ARBA" id="ARBA00022737"/>
    </source>
</evidence>
<dbReference type="PROSITE" id="PS50294">
    <property type="entry name" value="WD_REPEATS_REGION"/>
    <property type="match status" value="1"/>
</dbReference>
<dbReference type="InterPro" id="IPR050505">
    <property type="entry name" value="WDR55/POC1"/>
</dbReference>
<keyword evidence="2" id="KW-0677">Repeat</keyword>
<name>A0A061IDQ7_CRIGR</name>
<dbReference type="Gene3D" id="2.130.10.10">
    <property type="entry name" value="YVTN repeat-like/Quinoprotein amine dehydrogenase"/>
    <property type="match status" value="1"/>
</dbReference>
<dbReference type="EMBL" id="KE668197">
    <property type="protein sequence ID" value="ERE84137.1"/>
    <property type="molecule type" value="Genomic_DNA"/>
</dbReference>
<dbReference type="InterPro" id="IPR001680">
    <property type="entry name" value="WD40_rpt"/>
</dbReference>
<dbReference type="PANTHER" id="PTHR44019">
    <property type="entry name" value="WD REPEAT-CONTAINING PROTEIN 55"/>
    <property type="match status" value="1"/>
</dbReference>
<proteinExistence type="predicted"/>
<organism evidence="4 5">
    <name type="scientific">Cricetulus griseus</name>
    <name type="common">Chinese hamster</name>
    <name type="synonym">Cricetulus barabensis griseus</name>
    <dbReference type="NCBI Taxonomy" id="10029"/>
    <lineage>
        <taxon>Eukaryota</taxon>
        <taxon>Metazoa</taxon>
        <taxon>Chordata</taxon>
        <taxon>Craniata</taxon>
        <taxon>Vertebrata</taxon>
        <taxon>Euteleostomi</taxon>
        <taxon>Mammalia</taxon>
        <taxon>Eutheria</taxon>
        <taxon>Euarchontoglires</taxon>
        <taxon>Glires</taxon>
        <taxon>Rodentia</taxon>
        <taxon>Myomorpha</taxon>
        <taxon>Muroidea</taxon>
        <taxon>Cricetidae</taxon>
        <taxon>Cricetinae</taxon>
        <taxon>Cricetulus</taxon>
    </lineage>
</organism>
<evidence type="ECO:0000313" key="5">
    <source>
        <dbReference type="Proteomes" id="UP000030759"/>
    </source>
</evidence>
<dbReference type="AlphaFoldDB" id="A0A061IDQ7"/>
<evidence type="ECO:0000256" key="3">
    <source>
        <dbReference type="PROSITE-ProRule" id="PRU00221"/>
    </source>
</evidence>
<dbReference type="InterPro" id="IPR015943">
    <property type="entry name" value="WD40/YVTN_repeat-like_dom_sf"/>
</dbReference>
<evidence type="ECO:0000313" key="4">
    <source>
        <dbReference type="EMBL" id="ERE84137.1"/>
    </source>
</evidence>
<dbReference type="SUPFAM" id="SSF50960">
    <property type="entry name" value="TolB, C-terminal domain"/>
    <property type="match status" value="1"/>
</dbReference>
<keyword evidence="1 3" id="KW-0853">WD repeat</keyword>
<dbReference type="Proteomes" id="UP000030759">
    <property type="component" value="Unassembled WGS sequence"/>
</dbReference>
<gene>
    <name evidence="4" type="ORF">H671_2g6193</name>
</gene>
<feature type="repeat" description="WD" evidence="3">
    <location>
        <begin position="47"/>
        <end position="79"/>
    </location>
</feature>
<reference evidence="5" key="1">
    <citation type="journal article" date="2013" name="Nat. Biotechnol.">
        <title>Chinese hamster genome sequenced from sorted chromosomes.</title>
        <authorList>
            <person name="Brinkrolf K."/>
            <person name="Rupp O."/>
            <person name="Laux H."/>
            <person name="Kollin F."/>
            <person name="Ernst W."/>
            <person name="Linke B."/>
            <person name="Kofler R."/>
            <person name="Romand S."/>
            <person name="Hesse F."/>
            <person name="Budach W.E."/>
            <person name="Galosy S."/>
            <person name="Muller D."/>
            <person name="Noll T."/>
            <person name="Wienberg J."/>
            <person name="Jostock T."/>
            <person name="Leonard M."/>
            <person name="Grillari J."/>
            <person name="Tauch A."/>
            <person name="Goesmann A."/>
            <person name="Helk B."/>
            <person name="Mott J.E."/>
            <person name="Puhler A."/>
            <person name="Borth N."/>
        </authorList>
    </citation>
    <scope>NUCLEOTIDE SEQUENCE [LARGE SCALE GENOMIC DNA]</scope>
    <source>
        <strain evidence="5">17A/GY</strain>
    </source>
</reference>
<protein>
    <submittedName>
        <fullName evidence="4">Sperm-associated antigen 16 protein</fullName>
    </submittedName>
</protein>
<dbReference type="SMART" id="SM00320">
    <property type="entry name" value="WD40"/>
    <property type="match status" value="1"/>
</dbReference>
<accession>A0A061IDQ7</accession>
<dbReference type="PROSITE" id="PS50082">
    <property type="entry name" value="WD_REPEATS_2"/>
    <property type="match status" value="1"/>
</dbReference>